<dbReference type="OrthoDB" id="498286at2759"/>
<dbReference type="Pfam" id="PF00106">
    <property type="entry name" value="adh_short"/>
    <property type="match status" value="1"/>
</dbReference>
<evidence type="ECO:0000256" key="3">
    <source>
        <dbReference type="ARBA" id="ARBA00023002"/>
    </source>
</evidence>
<dbReference type="PANTHER" id="PTHR43490:SF99">
    <property type="entry name" value="SHORT-CHAIN DEHYDROGENASE_REDUCTASE"/>
    <property type="match status" value="1"/>
</dbReference>
<reference evidence="5 6" key="1">
    <citation type="submission" date="2019-01" db="EMBL/GenBank/DDBJ databases">
        <title>Draft genome sequence of Psathyrella aberdarensis IHI B618.</title>
        <authorList>
            <person name="Buettner E."/>
            <person name="Kellner H."/>
        </authorList>
    </citation>
    <scope>NUCLEOTIDE SEQUENCE [LARGE SCALE GENOMIC DNA]</scope>
    <source>
        <strain evidence="5 6">IHI B618</strain>
    </source>
</reference>
<dbReference type="InterPro" id="IPR022036">
    <property type="entry name" value="DUF3605"/>
</dbReference>
<gene>
    <name evidence="5" type="ORF">EST38_g533</name>
</gene>
<evidence type="ECO:0000256" key="1">
    <source>
        <dbReference type="ARBA" id="ARBA00006484"/>
    </source>
</evidence>
<dbReference type="Gene3D" id="3.40.50.720">
    <property type="entry name" value="NAD(P)-binding Rossmann-like Domain"/>
    <property type="match status" value="1"/>
</dbReference>
<dbReference type="PANTHER" id="PTHR43490">
    <property type="entry name" value="(+)-NEOMENTHOL DEHYDROGENASE"/>
    <property type="match status" value="1"/>
</dbReference>
<evidence type="ECO:0000256" key="2">
    <source>
        <dbReference type="ARBA" id="ARBA00022857"/>
    </source>
</evidence>
<evidence type="ECO:0000313" key="5">
    <source>
        <dbReference type="EMBL" id="RXW25334.1"/>
    </source>
</evidence>
<proteinExistence type="inferred from homology"/>
<evidence type="ECO:0008006" key="7">
    <source>
        <dbReference type="Google" id="ProtNLM"/>
    </source>
</evidence>
<accession>A0A4Q2E0W2</accession>
<comment type="similarity">
    <text evidence="1">Belongs to the short-chain dehydrogenases/reductases (SDR) family.</text>
</comment>
<dbReference type="GO" id="GO:0016491">
    <property type="term" value="F:oxidoreductase activity"/>
    <property type="evidence" value="ECO:0007669"/>
    <property type="project" value="UniProtKB-KW"/>
</dbReference>
<dbReference type="PRINTS" id="PR00081">
    <property type="entry name" value="GDHRDH"/>
</dbReference>
<dbReference type="AlphaFoldDB" id="A0A4Q2E0W2"/>
<comment type="caution">
    <text evidence="5">The sequence shown here is derived from an EMBL/GenBank/DDBJ whole genome shotgun (WGS) entry which is preliminary data.</text>
</comment>
<name>A0A4Q2E0W2_9AGAR</name>
<sequence>MAVEEQNVVSKPTKATVPLREGPPTSEELLVHYRAKFTWKQLRTFVNSGDLGLLKRDKTLQNRYLDWAVGITEQYGSMVDYLLNHRLQWGQRDTLSLLPSSLEDDPRFYASTTTDASPKPAPQYFTADTPPEYLSIIQNDWPYSVPPEVEHTLIWTKVAIFHPALVDEKVKARIDQDGLWGFTGSVSPPPSPSALPECLPSLAEWGTTLESMITSQKGTMEEERLVKRAGEEVDGFVRKRWDEKVWETAWFVNPPYCPVSIAWSFGTPSFANGIKMSKIVLVTGGNAGIGYELVKALASKPEVQKVYLAARSVKSGQDAQNTINAEGLKNVVAVQLDVTDPATIAAAKETIEKNEGRLDVLVNNAGISEMDKPQNATNIDVAIVRRTVETNLFGLIQTTTAFIPLLRKSPQAVILNVSTDMASNSRQAVPGAGLHVVAYNTSKAAANSYTIALSQELRAENIKVNAVTPGFTTTKLNGHAPGGKTSKDAAEILLPWALLDKDGATGLFIGEDGKEHPW</sequence>
<evidence type="ECO:0000313" key="6">
    <source>
        <dbReference type="Proteomes" id="UP000290288"/>
    </source>
</evidence>
<dbReference type="EMBL" id="SDEE01000006">
    <property type="protein sequence ID" value="RXW25334.1"/>
    <property type="molecule type" value="Genomic_DNA"/>
</dbReference>
<dbReference type="PRINTS" id="PR00080">
    <property type="entry name" value="SDRFAMILY"/>
</dbReference>
<evidence type="ECO:0000256" key="4">
    <source>
        <dbReference type="SAM" id="MobiDB-lite"/>
    </source>
</evidence>
<keyword evidence="6" id="KW-1185">Reference proteome</keyword>
<protein>
    <recommendedName>
        <fullName evidence="7">NAD(P)-binding protein</fullName>
    </recommendedName>
</protein>
<dbReference type="InterPro" id="IPR036291">
    <property type="entry name" value="NAD(P)-bd_dom_sf"/>
</dbReference>
<feature type="region of interest" description="Disordered" evidence="4">
    <location>
        <begin position="1"/>
        <end position="22"/>
    </location>
</feature>
<dbReference type="InterPro" id="IPR002347">
    <property type="entry name" value="SDR_fam"/>
</dbReference>
<keyword evidence="2" id="KW-0521">NADP</keyword>
<keyword evidence="3" id="KW-0560">Oxidoreductase</keyword>
<organism evidence="5 6">
    <name type="scientific">Candolleomyces aberdarensis</name>
    <dbReference type="NCBI Taxonomy" id="2316362"/>
    <lineage>
        <taxon>Eukaryota</taxon>
        <taxon>Fungi</taxon>
        <taxon>Dikarya</taxon>
        <taxon>Basidiomycota</taxon>
        <taxon>Agaricomycotina</taxon>
        <taxon>Agaricomycetes</taxon>
        <taxon>Agaricomycetidae</taxon>
        <taxon>Agaricales</taxon>
        <taxon>Agaricineae</taxon>
        <taxon>Psathyrellaceae</taxon>
        <taxon>Candolleomyces</taxon>
    </lineage>
</organism>
<dbReference type="Pfam" id="PF12239">
    <property type="entry name" value="DUF3605"/>
    <property type="match status" value="1"/>
</dbReference>
<dbReference type="Proteomes" id="UP000290288">
    <property type="component" value="Unassembled WGS sequence"/>
</dbReference>
<dbReference type="SUPFAM" id="SSF51735">
    <property type="entry name" value="NAD(P)-binding Rossmann-fold domains"/>
    <property type="match status" value="1"/>
</dbReference>
<dbReference type="STRING" id="2316362.A0A4Q2E0W2"/>